<keyword evidence="2" id="KW-1185">Reference proteome</keyword>
<evidence type="ECO:0000313" key="1">
    <source>
        <dbReference type="EMBL" id="KWV59835.1"/>
    </source>
</evidence>
<accession>A0A109K318</accession>
<organism evidence="1 2">
    <name type="scientific">Rhizobium altiplani</name>
    <dbReference type="NCBI Taxonomy" id="1864509"/>
    <lineage>
        <taxon>Bacteria</taxon>
        <taxon>Pseudomonadati</taxon>
        <taxon>Pseudomonadota</taxon>
        <taxon>Alphaproteobacteria</taxon>
        <taxon>Hyphomicrobiales</taxon>
        <taxon>Rhizobiaceae</taxon>
        <taxon>Rhizobium/Agrobacterium group</taxon>
        <taxon>Rhizobium</taxon>
    </lineage>
</organism>
<dbReference type="EMBL" id="LNCD01000004">
    <property type="protein sequence ID" value="KWV59835.1"/>
    <property type="molecule type" value="Genomic_DNA"/>
</dbReference>
<dbReference type="SUPFAM" id="SSF51120">
    <property type="entry name" value="beta-Roll"/>
    <property type="match status" value="1"/>
</dbReference>
<dbReference type="InterPro" id="IPR011049">
    <property type="entry name" value="Serralysin-like_metalloprot_C"/>
</dbReference>
<dbReference type="AlphaFoldDB" id="A0A109K318"/>
<reference evidence="1 2" key="1">
    <citation type="submission" date="2015-11" db="EMBL/GenBank/DDBJ databases">
        <title>Draft Genome Sequence of the Strain BR 10423 (Rhizobium sp.) isolated from nodules of Mimosa pudica.</title>
        <authorList>
            <person name="Barauna A.C."/>
            <person name="Zilli J.E."/>
            <person name="Simoes-Araujo J.L."/>
            <person name="Reis V.M."/>
            <person name="James E.K."/>
            <person name="Reis F.B.Jr."/>
            <person name="Rouws L.F."/>
            <person name="Passos S.R."/>
            <person name="Gois S.R."/>
        </authorList>
    </citation>
    <scope>NUCLEOTIDE SEQUENCE [LARGE SCALE GENOMIC DNA]</scope>
    <source>
        <strain evidence="1 2">BR10423</strain>
    </source>
</reference>
<evidence type="ECO:0000313" key="2">
    <source>
        <dbReference type="Proteomes" id="UP000068164"/>
    </source>
</evidence>
<sequence length="164" mass="17606">MSRTTTTDAQLHHSSTHAAFAQTALDSIEYHGPPVVDSNDSHFIKGTPVGEHIYGRGGDDIIWGNGGADTFHFQPGDGHDVIVDFDSNDKIDLTACGTFELFSDVLAVTKVEGSGLVIATEGGASIRLLNTDMSALRADQFLLYGPEAATDFTHSTLHHADWHI</sequence>
<dbReference type="Gene3D" id="2.150.10.10">
    <property type="entry name" value="Serralysin-like metalloprotease, C-terminal"/>
    <property type="match status" value="1"/>
</dbReference>
<proteinExistence type="predicted"/>
<evidence type="ECO:0008006" key="3">
    <source>
        <dbReference type="Google" id="ProtNLM"/>
    </source>
</evidence>
<dbReference type="Proteomes" id="UP000068164">
    <property type="component" value="Unassembled WGS sequence"/>
</dbReference>
<dbReference type="RefSeq" id="WP_007539270.1">
    <property type="nucleotide sequence ID" value="NZ_LNCD01000004.1"/>
</dbReference>
<gene>
    <name evidence="1" type="ORF">AS026_27745</name>
</gene>
<name>A0A109K318_9HYPH</name>
<dbReference type="OrthoDB" id="8403141at2"/>
<protein>
    <recommendedName>
        <fullName evidence="3">Calcium-binding protein</fullName>
    </recommendedName>
</protein>
<comment type="caution">
    <text evidence="1">The sequence shown here is derived from an EMBL/GenBank/DDBJ whole genome shotgun (WGS) entry which is preliminary data.</text>
</comment>